<accession>A0A0D2CIH2</accession>
<dbReference type="InterPro" id="IPR002685">
    <property type="entry name" value="Glyco_trans_15"/>
</dbReference>
<dbReference type="VEuPathDB" id="FungiDB:PV07_11566"/>
<dbReference type="PANTHER" id="PTHR31121">
    <property type="entry name" value="ALPHA-1,2 MANNOSYLTRANSFERASE KTR1"/>
    <property type="match status" value="1"/>
</dbReference>
<feature type="active site" description="Nucleophile" evidence="4">
    <location>
        <position position="284"/>
    </location>
</feature>
<keyword evidence="5" id="KW-0472">Membrane</keyword>
<name>A0A0D2CIH2_9EURO</name>
<dbReference type="GO" id="GO:0000032">
    <property type="term" value="P:cell wall mannoprotein biosynthetic process"/>
    <property type="evidence" value="ECO:0007669"/>
    <property type="project" value="TreeGrafter"/>
</dbReference>
<dbReference type="InterPro" id="IPR029044">
    <property type="entry name" value="Nucleotide-diphossugar_trans"/>
</dbReference>
<dbReference type="AlphaFoldDB" id="A0A0D2CIH2"/>
<sequence>MHWRKRFSTCLVSVLICVTLLLYLYRGFLLSSGDILIRALHIPMNEPATKTPLLHVSNLGNQSSPRNDSAIIALVRTEELEGMIYSMRQMEENFNAKFGYPWIFFNDQPFTEEFKRRTRLETRAPCLYEQIPSEHWDIPGSVDADKLTKHILDMKSRGVKHASDLSYHQMCRWYSGFFYKHPALAHVRYYWRVEPWIKLFCPIEYDVFQYLSDNDKVYGFTINIYDDPHTLPSLWPETLDFIAQNPHHLGRRNAWKWLTDSTHRPEVNRRANGFSTCHFWSNFEIADLDFWRGDAYDSYFRHLDRANGFFYERWGDAPVHSIGVGLFENISRIHWFRDIGYQHTVYANCPDSDRCNGCEPNKFAPVAFWLNQEDCRVNWLDQVCQDSAMEHGYLCPERKRDQ</sequence>
<evidence type="ECO:0000313" key="6">
    <source>
        <dbReference type="EMBL" id="KIW23359.1"/>
    </source>
</evidence>
<dbReference type="Gene3D" id="3.90.550.10">
    <property type="entry name" value="Spore Coat Polysaccharide Biosynthesis Protein SpsA, Chain A"/>
    <property type="match status" value="1"/>
</dbReference>
<reference evidence="6 7" key="1">
    <citation type="submission" date="2015-01" db="EMBL/GenBank/DDBJ databases">
        <title>The Genome Sequence of Cladophialophora immunda CBS83496.</title>
        <authorList>
            <consortium name="The Broad Institute Genomics Platform"/>
            <person name="Cuomo C."/>
            <person name="de Hoog S."/>
            <person name="Gorbushina A."/>
            <person name="Stielow B."/>
            <person name="Teixiera M."/>
            <person name="Abouelleil A."/>
            <person name="Chapman S.B."/>
            <person name="Priest M."/>
            <person name="Young S.K."/>
            <person name="Wortman J."/>
            <person name="Nusbaum C."/>
            <person name="Birren B."/>
        </authorList>
    </citation>
    <scope>NUCLEOTIDE SEQUENCE [LARGE SCALE GENOMIC DNA]</scope>
    <source>
        <strain evidence="6 7">CBS 83496</strain>
    </source>
</reference>
<dbReference type="RefSeq" id="XP_016243575.1">
    <property type="nucleotide sequence ID" value="XM_016399013.1"/>
</dbReference>
<dbReference type="GO" id="GO:0006493">
    <property type="term" value="P:protein O-linked glycosylation"/>
    <property type="evidence" value="ECO:0007669"/>
    <property type="project" value="TreeGrafter"/>
</dbReference>
<evidence type="ECO:0000256" key="1">
    <source>
        <dbReference type="ARBA" id="ARBA00007677"/>
    </source>
</evidence>
<dbReference type="GO" id="GO:0005794">
    <property type="term" value="C:Golgi apparatus"/>
    <property type="evidence" value="ECO:0007669"/>
    <property type="project" value="TreeGrafter"/>
</dbReference>
<dbReference type="PANTHER" id="PTHR31121:SF7">
    <property type="entry name" value="MANNOSYLTRANSFERASE KTR4-RELATED"/>
    <property type="match status" value="1"/>
</dbReference>
<evidence type="ECO:0000256" key="3">
    <source>
        <dbReference type="ARBA" id="ARBA00022679"/>
    </source>
</evidence>
<keyword evidence="2" id="KW-0328">Glycosyltransferase</keyword>
<dbReference type="Proteomes" id="UP000054466">
    <property type="component" value="Unassembled WGS sequence"/>
</dbReference>
<keyword evidence="7" id="KW-1185">Reference proteome</keyword>
<dbReference type="Pfam" id="PF01793">
    <property type="entry name" value="Glyco_transf_15"/>
    <property type="match status" value="1"/>
</dbReference>
<organism evidence="6 7">
    <name type="scientific">Cladophialophora immunda</name>
    <dbReference type="NCBI Taxonomy" id="569365"/>
    <lineage>
        <taxon>Eukaryota</taxon>
        <taxon>Fungi</taxon>
        <taxon>Dikarya</taxon>
        <taxon>Ascomycota</taxon>
        <taxon>Pezizomycotina</taxon>
        <taxon>Eurotiomycetes</taxon>
        <taxon>Chaetothyriomycetidae</taxon>
        <taxon>Chaetothyriales</taxon>
        <taxon>Herpotrichiellaceae</taxon>
        <taxon>Cladophialophora</taxon>
    </lineage>
</organism>
<dbReference type="GeneID" id="27350760"/>
<evidence type="ECO:0000256" key="4">
    <source>
        <dbReference type="PIRSR" id="PIRSR018153-1"/>
    </source>
</evidence>
<dbReference type="STRING" id="569365.A0A0D2CIH2"/>
<evidence type="ECO:0000313" key="7">
    <source>
        <dbReference type="Proteomes" id="UP000054466"/>
    </source>
</evidence>
<dbReference type="EMBL" id="KN847046">
    <property type="protein sequence ID" value="KIW23359.1"/>
    <property type="molecule type" value="Genomic_DNA"/>
</dbReference>
<evidence type="ECO:0000256" key="5">
    <source>
        <dbReference type="SAM" id="Phobius"/>
    </source>
</evidence>
<dbReference type="GO" id="GO:0006487">
    <property type="term" value="P:protein N-linked glycosylation"/>
    <property type="evidence" value="ECO:0007669"/>
    <property type="project" value="TreeGrafter"/>
</dbReference>
<evidence type="ECO:0008006" key="8">
    <source>
        <dbReference type="Google" id="ProtNLM"/>
    </source>
</evidence>
<keyword evidence="5" id="KW-1133">Transmembrane helix</keyword>
<protein>
    <recommendedName>
        <fullName evidence="8">Mannosyltransferase</fullName>
    </recommendedName>
</protein>
<evidence type="ECO:0000256" key="2">
    <source>
        <dbReference type="ARBA" id="ARBA00022676"/>
    </source>
</evidence>
<keyword evidence="5" id="KW-0812">Transmembrane</keyword>
<comment type="similarity">
    <text evidence="1">Belongs to the glycosyltransferase 15 family.</text>
</comment>
<keyword evidence="3" id="KW-0808">Transferase</keyword>
<dbReference type="OrthoDB" id="439943at2759"/>
<dbReference type="HOGENOM" id="CLU_024327_4_3_1"/>
<dbReference type="GO" id="GO:0000026">
    <property type="term" value="F:alpha-1,2-mannosyltransferase activity"/>
    <property type="evidence" value="ECO:0007669"/>
    <property type="project" value="TreeGrafter"/>
</dbReference>
<dbReference type="FunFam" id="3.90.550.10:FF:000051">
    <property type="entry name" value="Alpha-1,2-mannosyltransferase (Ktr4)"/>
    <property type="match status" value="1"/>
</dbReference>
<dbReference type="GO" id="GO:0016020">
    <property type="term" value="C:membrane"/>
    <property type="evidence" value="ECO:0007669"/>
    <property type="project" value="InterPro"/>
</dbReference>
<feature type="transmembrane region" description="Helical" evidence="5">
    <location>
        <begin position="7"/>
        <end position="25"/>
    </location>
</feature>
<dbReference type="PIRSF" id="PIRSF018153">
    <property type="entry name" value="Glyco_trans_15"/>
    <property type="match status" value="1"/>
</dbReference>
<proteinExistence type="inferred from homology"/>
<gene>
    <name evidence="6" type="ORF">PV07_11566</name>
</gene>
<dbReference type="SUPFAM" id="SSF53448">
    <property type="entry name" value="Nucleotide-diphospho-sugar transferases"/>
    <property type="match status" value="1"/>
</dbReference>